<evidence type="ECO:0000256" key="2">
    <source>
        <dbReference type="ARBA" id="ARBA00022692"/>
    </source>
</evidence>
<evidence type="ECO:0000256" key="8">
    <source>
        <dbReference type="ARBA" id="ARBA00023136"/>
    </source>
</evidence>
<dbReference type="SUPFAM" id="SSF52540">
    <property type="entry name" value="P-loop containing nucleoside triphosphate hydrolases"/>
    <property type="match status" value="1"/>
</dbReference>
<keyword evidence="5" id="KW-0067">ATP-binding</keyword>
<feature type="transmembrane region" description="Helical" evidence="10">
    <location>
        <begin position="283"/>
        <end position="316"/>
    </location>
</feature>
<keyword evidence="4" id="KW-0378">Hydrolase</keyword>
<feature type="transmembrane region" description="Helical" evidence="10">
    <location>
        <begin position="386"/>
        <end position="406"/>
    </location>
</feature>
<feature type="transmembrane region" description="Helical" evidence="10">
    <location>
        <begin position="418"/>
        <end position="437"/>
    </location>
</feature>
<evidence type="ECO:0000256" key="1">
    <source>
        <dbReference type="ARBA" id="ARBA00004651"/>
    </source>
</evidence>
<accession>A0ABT7UIW4</accession>
<dbReference type="RefSeq" id="WP_289527355.1">
    <property type="nucleotide sequence ID" value="NZ_JAUDCK010000008.1"/>
</dbReference>
<name>A0ABT7UIW4_9FIRM</name>
<dbReference type="InterPro" id="IPR027417">
    <property type="entry name" value="P-loop_NTPase"/>
</dbReference>
<dbReference type="InterPro" id="IPR011527">
    <property type="entry name" value="ABC1_TM_dom"/>
</dbReference>
<dbReference type="SUPFAM" id="SSF90123">
    <property type="entry name" value="ABC transporter transmembrane region"/>
    <property type="match status" value="1"/>
</dbReference>
<dbReference type="InterPro" id="IPR003593">
    <property type="entry name" value="AAA+_ATPase"/>
</dbReference>
<keyword evidence="15" id="KW-1185">Reference proteome</keyword>
<dbReference type="InterPro" id="IPR003439">
    <property type="entry name" value="ABC_transporter-like_ATP-bd"/>
</dbReference>
<keyword evidence="7 10" id="KW-1133">Transmembrane helix</keyword>
<evidence type="ECO:0000256" key="5">
    <source>
        <dbReference type="ARBA" id="ARBA00022840"/>
    </source>
</evidence>
<feature type="domain" description="ABC transporter" evidence="11">
    <location>
        <begin position="471"/>
        <end position="675"/>
    </location>
</feature>
<keyword evidence="4" id="KW-0645">Protease</keyword>
<dbReference type="PROSITE" id="PS50893">
    <property type="entry name" value="ABC_TRANSPORTER_2"/>
    <property type="match status" value="1"/>
</dbReference>
<keyword evidence="4" id="KW-0788">Thiol protease</keyword>
<dbReference type="Pfam" id="PF03412">
    <property type="entry name" value="Peptidase_C39"/>
    <property type="match status" value="1"/>
</dbReference>
<evidence type="ECO:0000313" key="15">
    <source>
        <dbReference type="Proteomes" id="UP001529275"/>
    </source>
</evidence>
<dbReference type="InterPro" id="IPR039421">
    <property type="entry name" value="Type_1_exporter"/>
</dbReference>
<dbReference type="InterPro" id="IPR036640">
    <property type="entry name" value="ABC1_TM_sf"/>
</dbReference>
<keyword evidence="2 10" id="KW-0812">Transmembrane</keyword>
<dbReference type="PROSITE" id="PS50929">
    <property type="entry name" value="ABC_TM1F"/>
    <property type="match status" value="1"/>
</dbReference>
<feature type="transmembrane region" description="Helical" evidence="10">
    <location>
        <begin position="164"/>
        <end position="182"/>
    </location>
</feature>
<dbReference type="PANTHER" id="PTHR24221">
    <property type="entry name" value="ATP-BINDING CASSETTE SUB-FAMILY B"/>
    <property type="match status" value="1"/>
</dbReference>
<evidence type="ECO:0000256" key="9">
    <source>
        <dbReference type="ARBA" id="ARBA00043264"/>
    </source>
</evidence>
<dbReference type="Gene3D" id="1.20.1560.10">
    <property type="entry name" value="ABC transporter type 1, transmembrane domain"/>
    <property type="match status" value="1"/>
</dbReference>
<dbReference type="EMBL" id="JAUDCK010000008">
    <property type="protein sequence ID" value="MDM8195402.1"/>
    <property type="molecule type" value="Genomic_DNA"/>
</dbReference>
<keyword evidence="6" id="KW-0813">Transport</keyword>
<dbReference type="PROSITE" id="PS00211">
    <property type="entry name" value="ABC_TRANSPORTER_1"/>
    <property type="match status" value="1"/>
</dbReference>
<protein>
    <submittedName>
        <fullName evidence="14">Cysteine peptidase family C39 domain-containing protein</fullName>
    </submittedName>
</protein>
<comment type="caution">
    <text evidence="14">The sequence shown here is derived from an EMBL/GenBank/DDBJ whole genome shotgun (WGS) entry which is preliminary data.</text>
</comment>
<evidence type="ECO:0000256" key="3">
    <source>
        <dbReference type="ARBA" id="ARBA00022741"/>
    </source>
</evidence>
<evidence type="ECO:0000256" key="6">
    <source>
        <dbReference type="ARBA" id="ARBA00022927"/>
    </source>
</evidence>
<comment type="subcellular location">
    <subcellularLocation>
        <location evidence="1">Cell membrane</location>
        <topology evidence="1">Multi-pass membrane protein</topology>
    </subcellularLocation>
</comment>
<dbReference type="Gene3D" id="3.90.70.10">
    <property type="entry name" value="Cysteine proteinases"/>
    <property type="match status" value="1"/>
</dbReference>
<dbReference type="InterPro" id="IPR017871">
    <property type="entry name" value="ABC_transporter-like_CS"/>
</dbReference>
<dbReference type="SMART" id="SM00382">
    <property type="entry name" value="AAA"/>
    <property type="match status" value="1"/>
</dbReference>
<dbReference type="Pfam" id="PF00664">
    <property type="entry name" value="ABC_membrane"/>
    <property type="match status" value="1"/>
</dbReference>
<evidence type="ECO:0000256" key="7">
    <source>
        <dbReference type="ARBA" id="ARBA00022989"/>
    </source>
</evidence>
<dbReference type="Pfam" id="PF00005">
    <property type="entry name" value="ABC_tran"/>
    <property type="match status" value="1"/>
</dbReference>
<keyword evidence="9" id="KW-0080">Bacteriocin transport</keyword>
<proteinExistence type="predicted"/>
<gene>
    <name evidence="14" type="ORF">QUV98_03605</name>
</gene>
<evidence type="ECO:0000259" key="12">
    <source>
        <dbReference type="PROSITE" id="PS50929"/>
    </source>
</evidence>
<evidence type="ECO:0000313" key="14">
    <source>
        <dbReference type="EMBL" id="MDM8195402.1"/>
    </source>
</evidence>
<evidence type="ECO:0000259" key="13">
    <source>
        <dbReference type="PROSITE" id="PS50990"/>
    </source>
</evidence>
<evidence type="ECO:0000259" key="11">
    <source>
        <dbReference type="PROSITE" id="PS50893"/>
    </source>
</evidence>
<reference evidence="15" key="1">
    <citation type="submission" date="2023-06" db="EMBL/GenBank/DDBJ databases">
        <title>Identification and characterization of horizontal gene transfer across gut microbiota members of farm animals based on homology search.</title>
        <authorList>
            <person name="Zeman M."/>
            <person name="Kubasova T."/>
            <person name="Jahodarova E."/>
            <person name="Nykrynova M."/>
            <person name="Rychlik I."/>
        </authorList>
    </citation>
    <scope>NUCLEOTIDE SEQUENCE [LARGE SCALE GENOMIC DNA]</scope>
    <source>
        <strain evidence="15">ET341</strain>
    </source>
</reference>
<dbReference type="Proteomes" id="UP001529275">
    <property type="component" value="Unassembled WGS sequence"/>
</dbReference>
<keyword evidence="6" id="KW-0653">Protein transport</keyword>
<keyword evidence="3" id="KW-0547">Nucleotide-binding</keyword>
<dbReference type="Gene3D" id="3.40.50.300">
    <property type="entry name" value="P-loop containing nucleotide triphosphate hydrolases"/>
    <property type="match status" value="1"/>
</dbReference>
<evidence type="ECO:0000256" key="10">
    <source>
        <dbReference type="SAM" id="Phobius"/>
    </source>
</evidence>
<evidence type="ECO:0000256" key="4">
    <source>
        <dbReference type="ARBA" id="ARBA00022807"/>
    </source>
</evidence>
<feature type="domain" description="ABC transmembrane type-1" evidence="12">
    <location>
        <begin position="171"/>
        <end position="442"/>
    </location>
</feature>
<dbReference type="InterPro" id="IPR005074">
    <property type="entry name" value="Peptidase_C39"/>
</dbReference>
<organism evidence="14 15">
    <name type="scientific">Massilimicrobiota timonensis</name>
    <dbReference type="NCBI Taxonomy" id="1776392"/>
    <lineage>
        <taxon>Bacteria</taxon>
        <taxon>Bacillati</taxon>
        <taxon>Bacillota</taxon>
        <taxon>Erysipelotrichia</taxon>
        <taxon>Erysipelotrichales</taxon>
        <taxon>Erysipelotrichaceae</taxon>
        <taxon>Massilimicrobiota</taxon>
    </lineage>
</organism>
<dbReference type="PANTHER" id="PTHR24221:SF654">
    <property type="entry name" value="ATP-BINDING CASSETTE SUB-FAMILY B MEMBER 6"/>
    <property type="match status" value="1"/>
</dbReference>
<keyword evidence="8 10" id="KW-0472">Membrane</keyword>
<dbReference type="PROSITE" id="PS50990">
    <property type="entry name" value="PEPTIDASE_C39"/>
    <property type="match status" value="1"/>
</dbReference>
<feature type="domain" description="Peptidase C39" evidence="13">
    <location>
        <begin position="9"/>
        <end position="132"/>
    </location>
</feature>
<feature type="transmembrane region" description="Helical" evidence="10">
    <location>
        <begin position="194"/>
        <end position="215"/>
    </location>
</feature>
<sequence length="675" mass="80011">MHKYPIELQDEEKSCGAYCIDMILKYYHFYDEIKNIKKKARLNQNGISIRGMIECLKSYQIEAKAYEATLEDIVREVKCPCILYMIYDGIGHFVVLYEIKDEEYIIGDPAKGLVKMYIEEMNEHYGQRVIVIKHVGRVPQLHYKSYRQFLKDTFFAYQRYMISLIWKGLWIAVIGYGSSYFFQILIDYIHLKTAFFYMAILAMAYTTLECIRTYMTQLKMKEMIHLQKAMDEDYVFQSLMNMLKQSHSFFYQDHGVIQSQLLSLFDLTEMSLECFEKFFLDGLFFVVLFVGMCLLNIWLALIVAVTFIVICVISYFRLKDFQSINKNYLEAHYLFRHHVLELIDNHSLIRYFHLFQRQRERSYHVYLDEALLKEKQALFLNQFQSLIQYLIVLCYGIVLLVGFYLFHLQHITMGQLIMFYMLVSYCIQPVLNMVALASQYKQVSLIYDKYKNFEVDLEESKCTLDQPITSIRYDDVTYAYGYQLPVLEHIDLNIQHHLWIKGITGSGKTTLLKLLLAEDLAYQGDIYINDLELRQIDLASLYEHIGYLNETPTFLHMTLQDNFLCQDEKKIQFYLKTFGQESLNDMMHIVLSENGYPLSLGQRQVVALIRMLCRDWDVLILDEAFSHMDTRLANKILRYLMKNDEGKIYIMINHQTKIVNKNMECVIIEKGKIKK</sequence>